<dbReference type="Pfam" id="PF19303">
    <property type="entry name" value="Anticodon_3"/>
    <property type="match status" value="1"/>
</dbReference>
<evidence type="ECO:0000256" key="14">
    <source>
        <dbReference type="RuleBase" id="RU363039"/>
    </source>
</evidence>
<dbReference type="InterPro" id="IPR033911">
    <property type="entry name" value="MetRS_core"/>
</dbReference>
<evidence type="ECO:0000256" key="6">
    <source>
        <dbReference type="ARBA" id="ARBA00022598"/>
    </source>
</evidence>
<feature type="region of interest" description="Disordered" evidence="15">
    <location>
        <begin position="562"/>
        <end position="582"/>
    </location>
</feature>
<evidence type="ECO:0000256" key="7">
    <source>
        <dbReference type="ARBA" id="ARBA00022741"/>
    </source>
</evidence>
<evidence type="ECO:0000256" key="9">
    <source>
        <dbReference type="ARBA" id="ARBA00022884"/>
    </source>
</evidence>
<dbReference type="AlphaFoldDB" id="A0AAE0NIX5"/>
<evidence type="ECO:0000256" key="8">
    <source>
        <dbReference type="ARBA" id="ARBA00022840"/>
    </source>
</evidence>
<evidence type="ECO:0000256" key="15">
    <source>
        <dbReference type="SAM" id="MobiDB-lite"/>
    </source>
</evidence>
<dbReference type="InterPro" id="IPR015413">
    <property type="entry name" value="Methionyl/Leucyl_tRNA_Synth"/>
</dbReference>
<keyword evidence="6 14" id="KW-0436">Ligase</keyword>
<dbReference type="GO" id="GO:0005524">
    <property type="term" value="F:ATP binding"/>
    <property type="evidence" value="ECO:0007669"/>
    <property type="project" value="UniProtKB-KW"/>
</dbReference>
<evidence type="ECO:0000259" key="17">
    <source>
        <dbReference type="Pfam" id="PF19303"/>
    </source>
</evidence>
<dbReference type="EMBL" id="JAULSN010000001">
    <property type="protein sequence ID" value="KAK3382287.1"/>
    <property type="molecule type" value="Genomic_DNA"/>
</dbReference>
<dbReference type="PANTHER" id="PTHR45765:SF1">
    <property type="entry name" value="METHIONINE--TRNA LIGASE, CYTOPLASMIC"/>
    <property type="match status" value="1"/>
</dbReference>
<evidence type="ECO:0000256" key="11">
    <source>
        <dbReference type="ARBA" id="ARBA00023146"/>
    </source>
</evidence>
<dbReference type="GO" id="GO:0005829">
    <property type="term" value="C:cytosol"/>
    <property type="evidence" value="ECO:0007669"/>
    <property type="project" value="TreeGrafter"/>
</dbReference>
<keyword evidence="5" id="KW-0820">tRNA-binding</keyword>
<dbReference type="InterPro" id="IPR014729">
    <property type="entry name" value="Rossmann-like_a/b/a_fold"/>
</dbReference>
<dbReference type="GO" id="GO:0006431">
    <property type="term" value="P:methionyl-tRNA aminoacylation"/>
    <property type="evidence" value="ECO:0007669"/>
    <property type="project" value="InterPro"/>
</dbReference>
<evidence type="ECO:0000256" key="2">
    <source>
        <dbReference type="ARBA" id="ARBA00005594"/>
    </source>
</evidence>
<dbReference type="GO" id="GO:0017101">
    <property type="term" value="C:aminoacyl-tRNA synthetase multienzyme complex"/>
    <property type="evidence" value="ECO:0007669"/>
    <property type="project" value="TreeGrafter"/>
</dbReference>
<dbReference type="InterPro" id="IPR001412">
    <property type="entry name" value="aa-tRNA-synth_I_CS"/>
</dbReference>
<dbReference type="EC" id="6.1.1.10" evidence="3"/>
<organism evidence="18 19">
    <name type="scientific">Lasiosphaeria ovina</name>
    <dbReference type="NCBI Taxonomy" id="92902"/>
    <lineage>
        <taxon>Eukaryota</taxon>
        <taxon>Fungi</taxon>
        <taxon>Dikarya</taxon>
        <taxon>Ascomycota</taxon>
        <taxon>Pezizomycotina</taxon>
        <taxon>Sordariomycetes</taxon>
        <taxon>Sordariomycetidae</taxon>
        <taxon>Sordariales</taxon>
        <taxon>Lasiosphaeriaceae</taxon>
        <taxon>Lasiosphaeria</taxon>
    </lineage>
</organism>
<evidence type="ECO:0000256" key="3">
    <source>
        <dbReference type="ARBA" id="ARBA00012838"/>
    </source>
</evidence>
<keyword evidence="8 14" id="KW-0067">ATP-binding</keyword>
<keyword evidence="10 14" id="KW-0648">Protein biosynthesis</keyword>
<evidence type="ECO:0000256" key="12">
    <source>
        <dbReference type="ARBA" id="ARBA00030904"/>
    </source>
</evidence>
<dbReference type="NCBIfam" id="TIGR00398">
    <property type="entry name" value="metG"/>
    <property type="match status" value="1"/>
</dbReference>
<gene>
    <name evidence="18" type="ORF">B0T24DRAFT_653447</name>
</gene>
<dbReference type="Proteomes" id="UP001287356">
    <property type="component" value="Unassembled WGS sequence"/>
</dbReference>
<dbReference type="Gene3D" id="1.10.730.10">
    <property type="entry name" value="Isoleucyl-tRNA Synthetase, Domain 1"/>
    <property type="match status" value="1"/>
</dbReference>
<feature type="domain" description="Methionyl/Leucyl tRNA synthetase" evidence="16">
    <location>
        <begin position="14"/>
        <end position="408"/>
    </location>
</feature>
<comment type="catalytic activity">
    <reaction evidence="13">
        <text>tRNA(Met) + L-methionine + ATP = L-methionyl-tRNA(Met) + AMP + diphosphate</text>
        <dbReference type="Rhea" id="RHEA:13481"/>
        <dbReference type="Rhea" id="RHEA-COMP:9667"/>
        <dbReference type="Rhea" id="RHEA-COMP:9698"/>
        <dbReference type="ChEBI" id="CHEBI:30616"/>
        <dbReference type="ChEBI" id="CHEBI:33019"/>
        <dbReference type="ChEBI" id="CHEBI:57844"/>
        <dbReference type="ChEBI" id="CHEBI:78442"/>
        <dbReference type="ChEBI" id="CHEBI:78530"/>
        <dbReference type="ChEBI" id="CHEBI:456215"/>
        <dbReference type="EC" id="6.1.1.10"/>
    </reaction>
</comment>
<evidence type="ECO:0000313" key="19">
    <source>
        <dbReference type="Proteomes" id="UP001287356"/>
    </source>
</evidence>
<comment type="similarity">
    <text evidence="2 14">Belongs to the class-I aminoacyl-tRNA synthetase family.</text>
</comment>
<name>A0AAE0NIX5_9PEZI</name>
<evidence type="ECO:0000256" key="13">
    <source>
        <dbReference type="ARBA" id="ARBA00047364"/>
    </source>
</evidence>
<feature type="domain" description="Methionyl-tRNA synthetase anticodon-binding" evidence="17">
    <location>
        <begin position="431"/>
        <end position="570"/>
    </location>
</feature>
<dbReference type="GO" id="GO:0004825">
    <property type="term" value="F:methionine-tRNA ligase activity"/>
    <property type="evidence" value="ECO:0007669"/>
    <property type="project" value="UniProtKB-EC"/>
</dbReference>
<dbReference type="InterPro" id="IPR014758">
    <property type="entry name" value="Met-tRNA_synth"/>
</dbReference>
<accession>A0AAE0NIX5</accession>
<keyword evidence="4" id="KW-0963">Cytoplasm</keyword>
<dbReference type="Gene3D" id="2.20.28.20">
    <property type="entry name" value="Methionyl-tRNA synthetase, Zn-domain"/>
    <property type="match status" value="1"/>
</dbReference>
<dbReference type="InterPro" id="IPR041872">
    <property type="entry name" value="Anticodon_Met"/>
</dbReference>
<dbReference type="GO" id="GO:0000049">
    <property type="term" value="F:tRNA binding"/>
    <property type="evidence" value="ECO:0007669"/>
    <property type="project" value="UniProtKB-KW"/>
</dbReference>
<comment type="subcellular location">
    <subcellularLocation>
        <location evidence="1">Cytoplasm</location>
    </subcellularLocation>
</comment>
<evidence type="ECO:0000256" key="1">
    <source>
        <dbReference type="ARBA" id="ARBA00004496"/>
    </source>
</evidence>
<dbReference type="Pfam" id="PF09334">
    <property type="entry name" value="tRNA-synt_1g"/>
    <property type="match status" value="1"/>
</dbReference>
<evidence type="ECO:0000313" key="18">
    <source>
        <dbReference type="EMBL" id="KAK3382287.1"/>
    </source>
</evidence>
<dbReference type="PRINTS" id="PR01041">
    <property type="entry name" value="TRNASYNTHMET"/>
</dbReference>
<sequence length="598" mass="67806">MDRPVLPEPGKRNILITSALPYVNNVPHLGNIIGCVLSADVFARYSRGRGFNTVYIGGTDEYGTTTEARALVENCTPQELCDKYHAVHAQIYDWFSISFDIFGRTTTQLQTDITQDIFLKLSEHGFLKERMTTQLYCEKHHSFLADRFVEGECPTSGCGYADARGDQCDRCGSLLEPLQLIGPRCKIDGSTPVTKDTKHIFLELDSLQPEIDAFFQESATKGAWSNNSISITSSWLKEGLQPRSITRDMKWGTAVPLPDYEDKVIYSWFDACIGYVSITAAYTDQWEKWWRSPDDVQLYQFIGKDNVVFHSVMFPASQIGTRGTWTKLHHLSTTDYLTYEGGKFSKSRGIGVFGDSARETEVPSDIWRFYLLYCRPETGDTEFTWDGFISANNNLLLKNLGNFVNRVLKFINSRYHSIVPDWAEHHESSFDAFKEDVNQLLAQYTRELDAVKLRAGLFTFLQISQRGNSFLQSNKLDNSLYENEPSKCAAVIGLAINLVHLLASVIAPYMPNTATSINILLRADPLLIPGPNSWTAGSIKPGHEIGNSEHLFSRIKPEKAQEWRERYGTEEPKVKEESPARTNEARLRKFRPVCLYPR</sequence>
<dbReference type="InterPro" id="IPR023458">
    <property type="entry name" value="Met-tRNA_ligase_1"/>
</dbReference>
<dbReference type="FunFam" id="1.10.730.10:FF:000031">
    <property type="entry name" value="Putative Methionyl-tRNA synthetase"/>
    <property type="match status" value="1"/>
</dbReference>
<dbReference type="SUPFAM" id="SSF52374">
    <property type="entry name" value="Nucleotidylyl transferase"/>
    <property type="match status" value="1"/>
</dbReference>
<dbReference type="FunFam" id="2.20.28.20:FF:000001">
    <property type="entry name" value="Methionine--tRNA ligase"/>
    <property type="match status" value="1"/>
</dbReference>
<keyword evidence="11 14" id="KW-0030">Aminoacyl-tRNA synthetase</keyword>
<evidence type="ECO:0000256" key="10">
    <source>
        <dbReference type="ARBA" id="ARBA00022917"/>
    </source>
</evidence>
<reference evidence="18" key="2">
    <citation type="submission" date="2023-06" db="EMBL/GenBank/DDBJ databases">
        <authorList>
            <consortium name="Lawrence Berkeley National Laboratory"/>
            <person name="Haridas S."/>
            <person name="Hensen N."/>
            <person name="Bonometti L."/>
            <person name="Westerberg I."/>
            <person name="Brannstrom I.O."/>
            <person name="Guillou S."/>
            <person name="Cros-Aarteil S."/>
            <person name="Calhoun S."/>
            <person name="Kuo A."/>
            <person name="Mondo S."/>
            <person name="Pangilinan J."/>
            <person name="Riley R."/>
            <person name="Labutti K."/>
            <person name="Andreopoulos B."/>
            <person name="Lipzen A."/>
            <person name="Chen C."/>
            <person name="Yanf M."/>
            <person name="Daum C."/>
            <person name="Ng V."/>
            <person name="Clum A."/>
            <person name="Steindorff A."/>
            <person name="Ohm R."/>
            <person name="Martin F."/>
            <person name="Silar P."/>
            <person name="Natvig D."/>
            <person name="Lalanne C."/>
            <person name="Gautier V."/>
            <person name="Ament-Velasquez S.L."/>
            <person name="Kruys A."/>
            <person name="Hutchinson M.I."/>
            <person name="Powell A.J."/>
            <person name="Barry K."/>
            <person name="Miller A.N."/>
            <person name="Grigoriev I.V."/>
            <person name="Debuchy R."/>
            <person name="Gladieux P."/>
            <person name="Thoren M.H."/>
            <person name="Johannesson H."/>
        </authorList>
    </citation>
    <scope>NUCLEOTIDE SEQUENCE</scope>
    <source>
        <strain evidence="18">CBS 958.72</strain>
    </source>
</reference>
<keyword evidence="7 14" id="KW-0547">Nucleotide-binding</keyword>
<keyword evidence="9" id="KW-0694">RNA-binding</keyword>
<evidence type="ECO:0000256" key="5">
    <source>
        <dbReference type="ARBA" id="ARBA00022555"/>
    </source>
</evidence>
<dbReference type="SUPFAM" id="SSF57770">
    <property type="entry name" value="Methionyl-tRNA synthetase (MetRS), Zn-domain"/>
    <property type="match status" value="1"/>
</dbReference>
<dbReference type="InterPro" id="IPR009080">
    <property type="entry name" value="tRNAsynth_Ia_anticodon-bd"/>
</dbReference>
<proteinExistence type="inferred from homology"/>
<comment type="caution">
    <text evidence="18">The sequence shown here is derived from an EMBL/GenBank/DDBJ whole genome shotgun (WGS) entry which is preliminary data.</text>
</comment>
<dbReference type="InterPro" id="IPR029038">
    <property type="entry name" value="MetRS_Zn"/>
</dbReference>
<dbReference type="PROSITE" id="PS00178">
    <property type="entry name" value="AA_TRNA_LIGASE_I"/>
    <property type="match status" value="1"/>
</dbReference>
<dbReference type="Gene3D" id="3.40.50.620">
    <property type="entry name" value="HUPs"/>
    <property type="match status" value="1"/>
</dbReference>
<evidence type="ECO:0000259" key="16">
    <source>
        <dbReference type="Pfam" id="PF09334"/>
    </source>
</evidence>
<protein>
    <recommendedName>
        <fullName evidence="3">methionine--tRNA ligase</fullName>
        <ecNumber evidence="3">6.1.1.10</ecNumber>
    </recommendedName>
    <alternativeName>
        <fullName evidence="12">Methionyl-tRNA synthetase</fullName>
    </alternativeName>
</protein>
<dbReference type="SUPFAM" id="SSF47323">
    <property type="entry name" value="Anticodon-binding domain of a subclass of class I aminoacyl-tRNA synthetases"/>
    <property type="match status" value="1"/>
</dbReference>
<keyword evidence="19" id="KW-1185">Reference proteome</keyword>
<dbReference type="CDD" id="cd00814">
    <property type="entry name" value="MetRS_core"/>
    <property type="match status" value="1"/>
</dbReference>
<reference evidence="18" key="1">
    <citation type="journal article" date="2023" name="Mol. Phylogenet. Evol.">
        <title>Genome-scale phylogeny and comparative genomics of the fungal order Sordariales.</title>
        <authorList>
            <person name="Hensen N."/>
            <person name="Bonometti L."/>
            <person name="Westerberg I."/>
            <person name="Brannstrom I.O."/>
            <person name="Guillou S."/>
            <person name="Cros-Aarteil S."/>
            <person name="Calhoun S."/>
            <person name="Haridas S."/>
            <person name="Kuo A."/>
            <person name="Mondo S."/>
            <person name="Pangilinan J."/>
            <person name="Riley R."/>
            <person name="LaButti K."/>
            <person name="Andreopoulos B."/>
            <person name="Lipzen A."/>
            <person name="Chen C."/>
            <person name="Yan M."/>
            <person name="Daum C."/>
            <person name="Ng V."/>
            <person name="Clum A."/>
            <person name="Steindorff A."/>
            <person name="Ohm R.A."/>
            <person name="Martin F."/>
            <person name="Silar P."/>
            <person name="Natvig D.O."/>
            <person name="Lalanne C."/>
            <person name="Gautier V."/>
            <person name="Ament-Velasquez S.L."/>
            <person name="Kruys A."/>
            <person name="Hutchinson M.I."/>
            <person name="Powell A.J."/>
            <person name="Barry K."/>
            <person name="Miller A.N."/>
            <person name="Grigoriev I.V."/>
            <person name="Debuchy R."/>
            <person name="Gladieux P."/>
            <person name="Hiltunen Thoren M."/>
            <person name="Johannesson H."/>
        </authorList>
    </citation>
    <scope>NUCLEOTIDE SEQUENCE</scope>
    <source>
        <strain evidence="18">CBS 958.72</strain>
    </source>
</reference>
<dbReference type="PANTHER" id="PTHR45765">
    <property type="entry name" value="METHIONINE--TRNA LIGASE"/>
    <property type="match status" value="1"/>
</dbReference>
<evidence type="ECO:0000256" key="4">
    <source>
        <dbReference type="ARBA" id="ARBA00022490"/>
    </source>
</evidence>